<gene>
    <name evidence="1" type="ORF">LPU83_pLPU83c_0034</name>
</gene>
<organism evidence="1 2">
    <name type="scientific">Rhizobium favelukesii</name>
    <dbReference type="NCBI Taxonomy" id="348824"/>
    <lineage>
        <taxon>Bacteria</taxon>
        <taxon>Pseudomonadati</taxon>
        <taxon>Pseudomonadota</taxon>
        <taxon>Alphaproteobacteria</taxon>
        <taxon>Hyphomicrobiales</taxon>
        <taxon>Rhizobiaceae</taxon>
        <taxon>Rhizobium/Agrobacterium group</taxon>
        <taxon>Rhizobium</taxon>
    </lineage>
</organism>
<evidence type="ECO:0000313" key="1">
    <source>
        <dbReference type="EMBL" id="CDM60596.1"/>
    </source>
</evidence>
<geneLocation type="plasmid" evidence="1 2">
    <name>pLPU83c</name>
</geneLocation>
<dbReference type="HOGENOM" id="CLU_3084073_0_0_5"/>
<dbReference type="EMBL" id="HG916854">
    <property type="protein sequence ID" value="CDM60596.1"/>
    <property type="molecule type" value="Genomic_DNA"/>
</dbReference>
<keyword evidence="1" id="KW-0614">Plasmid</keyword>
<dbReference type="AlphaFoldDB" id="W6S2F5"/>
<sequence>MAAWRNAARVVTASCPLCSNGGRWLDDHYGEGFRVPSGVRKPLMQEPAVGIP</sequence>
<keyword evidence="2" id="KW-1185">Reference proteome</keyword>
<dbReference type="PATRIC" id="fig|348824.6.peg.4722"/>
<name>W6S2F5_9HYPH</name>
<protein>
    <submittedName>
        <fullName evidence="1">Uncharacterized protein</fullName>
    </submittedName>
</protein>
<dbReference type="KEGG" id="rhl:LPU83_pLPU83c_0034"/>
<proteinExistence type="predicted"/>
<accession>W6S2F5</accession>
<dbReference type="Proteomes" id="UP000019443">
    <property type="component" value="Plasmid pLPU83c"/>
</dbReference>
<reference evidence="1" key="1">
    <citation type="submission" date="2013-11" db="EMBL/GenBank/DDBJ databases">
        <title>Draft genome sequence of the broad-host-range Rhizobium sp. LPU83 strain, a member of the low-genetic diversity Oregon-like Rhizobium sp. group.</title>
        <authorList>
            <person name="Wibberg D."/>
            <person name="Puehler A."/>
            <person name="Schlueter A."/>
        </authorList>
    </citation>
    <scope>NUCLEOTIDE SEQUENCE [LARGE SCALE GENOMIC DNA]</scope>
    <source>
        <strain evidence="1">LPU83</strain>
        <plasmid evidence="1">pLPU83c</plasmid>
    </source>
</reference>
<evidence type="ECO:0000313" key="2">
    <source>
        <dbReference type="Proteomes" id="UP000019443"/>
    </source>
</evidence>